<comment type="similarity">
    <text evidence="3 9">Belongs to the CobD/CbiB family.</text>
</comment>
<dbReference type="RefSeq" id="WP_349301467.1">
    <property type="nucleotide sequence ID" value="NZ_JBEDNQ010000014.1"/>
</dbReference>
<evidence type="ECO:0000256" key="9">
    <source>
        <dbReference type="HAMAP-Rule" id="MF_00024"/>
    </source>
</evidence>
<evidence type="ECO:0000256" key="7">
    <source>
        <dbReference type="ARBA" id="ARBA00022989"/>
    </source>
</evidence>
<keyword evidence="12" id="KW-1185">Reference proteome</keyword>
<sequence>MRIRTRATGLVIGIVADAVAGDPRRGHPVAGFGTLAAGLERRLYRDSRLAGAGYAAVLVGATVVVGALAERAVAGPGGAWCAAGRGAGNTAGDAHLRQAAHVGLTALATWAVLGGTSLVREGEALGAALAAGDTTSARARIPSLCARDPALLDEAGMARAGVESLAENTSDAVVGPLVWGAVAGVPGLLGYRAVNTLDAMVGYRSARHARFGWAAARLDDLVNLVPARVTAAITVAVAPLVGGSPGAAARAWRRDAGGHPSPNAGPVEATAAGALGLRLGGPTTYAHGTEDRPSLGDGRAPGVTDLHRTARLSRLVAVTAGALAVGTARLLADRCPPTGGRRGRSPVVALLTPSREHRRDR</sequence>
<keyword evidence="8 9" id="KW-0472">Membrane</keyword>
<feature type="region of interest" description="Disordered" evidence="10">
    <location>
        <begin position="334"/>
        <end position="361"/>
    </location>
</feature>
<evidence type="ECO:0000256" key="5">
    <source>
        <dbReference type="ARBA" id="ARBA00022573"/>
    </source>
</evidence>
<evidence type="ECO:0000256" key="6">
    <source>
        <dbReference type="ARBA" id="ARBA00022692"/>
    </source>
</evidence>
<dbReference type="InterPro" id="IPR004485">
    <property type="entry name" value="Cobalamin_biosynth_CobD/CbiB"/>
</dbReference>
<keyword evidence="5 9" id="KW-0169">Cobalamin biosynthesis</keyword>
<protein>
    <recommendedName>
        <fullName evidence="9">Cobalamin biosynthesis protein CobD</fullName>
    </recommendedName>
</protein>
<comment type="subcellular location">
    <subcellularLocation>
        <location evidence="1 9">Cell membrane</location>
        <topology evidence="1 9">Multi-pass membrane protein</topology>
    </subcellularLocation>
</comment>
<dbReference type="EMBL" id="JBEDNQ010000014">
    <property type="protein sequence ID" value="MEQ3554399.1"/>
    <property type="molecule type" value="Genomic_DNA"/>
</dbReference>
<comment type="function">
    <text evidence="9">Converts cobyric acid to cobinamide by the addition of aminopropanol on the F carboxylic group.</text>
</comment>
<organism evidence="11 12">
    <name type="scientific">Pseudonocardia nematodicida</name>
    <dbReference type="NCBI Taxonomy" id="1206997"/>
    <lineage>
        <taxon>Bacteria</taxon>
        <taxon>Bacillati</taxon>
        <taxon>Actinomycetota</taxon>
        <taxon>Actinomycetes</taxon>
        <taxon>Pseudonocardiales</taxon>
        <taxon>Pseudonocardiaceae</taxon>
        <taxon>Pseudonocardia</taxon>
    </lineage>
</organism>
<dbReference type="PANTHER" id="PTHR34308:SF1">
    <property type="entry name" value="COBALAMIN BIOSYNTHESIS PROTEIN CBIB"/>
    <property type="match status" value="1"/>
</dbReference>
<dbReference type="Proteomes" id="UP001494902">
    <property type="component" value="Unassembled WGS sequence"/>
</dbReference>
<dbReference type="PANTHER" id="PTHR34308">
    <property type="entry name" value="COBALAMIN BIOSYNTHESIS PROTEIN CBIB"/>
    <property type="match status" value="1"/>
</dbReference>
<comment type="pathway">
    <text evidence="2 9">Cofactor biosynthesis; adenosylcobalamin biosynthesis.</text>
</comment>
<keyword evidence="4 9" id="KW-1003">Cell membrane</keyword>
<evidence type="ECO:0000256" key="2">
    <source>
        <dbReference type="ARBA" id="ARBA00004953"/>
    </source>
</evidence>
<dbReference type="Pfam" id="PF03186">
    <property type="entry name" value="CobD_Cbib"/>
    <property type="match status" value="1"/>
</dbReference>
<evidence type="ECO:0000313" key="12">
    <source>
        <dbReference type="Proteomes" id="UP001494902"/>
    </source>
</evidence>
<feature type="region of interest" description="Disordered" evidence="10">
    <location>
        <begin position="282"/>
        <end position="302"/>
    </location>
</feature>
<evidence type="ECO:0000256" key="8">
    <source>
        <dbReference type="ARBA" id="ARBA00023136"/>
    </source>
</evidence>
<evidence type="ECO:0000256" key="3">
    <source>
        <dbReference type="ARBA" id="ARBA00006263"/>
    </source>
</evidence>
<evidence type="ECO:0000256" key="10">
    <source>
        <dbReference type="SAM" id="MobiDB-lite"/>
    </source>
</evidence>
<name>A0ABV1KIW0_9PSEU</name>
<dbReference type="HAMAP" id="MF_00024">
    <property type="entry name" value="CobD_CbiB"/>
    <property type="match status" value="1"/>
</dbReference>
<evidence type="ECO:0000313" key="11">
    <source>
        <dbReference type="EMBL" id="MEQ3554399.1"/>
    </source>
</evidence>
<keyword evidence="7 9" id="KW-1133">Transmembrane helix</keyword>
<reference evidence="11 12" key="1">
    <citation type="submission" date="2024-03" db="EMBL/GenBank/DDBJ databases">
        <title>Draft genome sequence of Pseudonocardia nematodicida JCM 31783.</title>
        <authorList>
            <person name="Butdee W."/>
            <person name="Duangmal K."/>
        </authorList>
    </citation>
    <scope>NUCLEOTIDE SEQUENCE [LARGE SCALE GENOMIC DNA]</scope>
    <source>
        <strain evidence="11 12">JCM 31783</strain>
    </source>
</reference>
<comment type="caution">
    <text evidence="11">The sequence shown here is derived from an EMBL/GenBank/DDBJ whole genome shotgun (WGS) entry which is preliminary data.</text>
</comment>
<evidence type="ECO:0000256" key="1">
    <source>
        <dbReference type="ARBA" id="ARBA00004651"/>
    </source>
</evidence>
<gene>
    <name evidence="9" type="primary">cobD</name>
    <name evidence="11" type="ORF">WIS52_28365</name>
</gene>
<evidence type="ECO:0000256" key="4">
    <source>
        <dbReference type="ARBA" id="ARBA00022475"/>
    </source>
</evidence>
<keyword evidence="6 9" id="KW-0812">Transmembrane</keyword>
<proteinExistence type="inferred from homology"/>
<dbReference type="NCBIfam" id="NF002276">
    <property type="entry name" value="PRK01209.1-4"/>
    <property type="match status" value="1"/>
</dbReference>
<accession>A0ABV1KIW0</accession>